<reference evidence="1 2" key="1">
    <citation type="submission" date="2009-01" db="EMBL/GenBank/DDBJ databases">
        <authorList>
            <person name="Qin X."/>
            <person name="Bachman B."/>
            <person name="Battles P."/>
            <person name="Bell A."/>
            <person name="Bess C."/>
            <person name="Bickham C."/>
            <person name="Chaboub L."/>
            <person name="Chen D."/>
            <person name="Coyle M."/>
            <person name="Deiros D.R."/>
            <person name="Dinh H."/>
            <person name="Forbes L."/>
            <person name="Fowler G."/>
            <person name="Francisco L."/>
            <person name="Fu Q."/>
            <person name="Gubbala S."/>
            <person name="Hale W."/>
            <person name="Han Y."/>
            <person name="Hemphill L."/>
            <person name="Highlander S.K."/>
            <person name="Hirani K."/>
            <person name="Hogues M."/>
            <person name="Jackson L."/>
            <person name="Jakkamsetti A."/>
            <person name="Javaid M."/>
            <person name="Jiang H."/>
            <person name="Korchina V."/>
            <person name="Kovar C."/>
            <person name="Lara F."/>
            <person name="Lee S."/>
            <person name="Mata R."/>
            <person name="Mathew T."/>
            <person name="Moen C."/>
            <person name="Morales K."/>
            <person name="Munidasa M."/>
            <person name="Nazareth L."/>
            <person name="Ngo R."/>
            <person name="Nguyen L."/>
            <person name="Okwuonu G."/>
            <person name="Ongeri F."/>
            <person name="Patil S."/>
            <person name="Petrosino J."/>
            <person name="Pham C."/>
            <person name="Pham P."/>
            <person name="Pu L.-L."/>
            <person name="Puazo M."/>
            <person name="Raj R."/>
            <person name="Reid J."/>
            <person name="Rouhana J."/>
            <person name="Saada N."/>
            <person name="Shang Y."/>
            <person name="Simmons D."/>
            <person name="Thornton R."/>
            <person name="Warren J."/>
            <person name="Weissenberger G."/>
            <person name="Zhang J."/>
            <person name="Zhang L."/>
            <person name="Zhou C."/>
            <person name="Zhu D."/>
            <person name="Muzny D."/>
            <person name="Worley K."/>
            <person name="Gibbs R."/>
        </authorList>
    </citation>
    <scope>NUCLEOTIDE SEQUENCE [LARGE SCALE GENOMIC DNA]</scope>
    <source>
        <strain evidence="1 2">DSM 15434</strain>
    </source>
</reference>
<proteinExistence type="predicted"/>
<dbReference type="AlphaFoldDB" id="C0W571"/>
<gene>
    <name evidence="1" type="ORF">HMPREF0058_1015</name>
</gene>
<comment type="caution">
    <text evidence="1">The sequence shown here is derived from an EMBL/GenBank/DDBJ whole genome shotgun (WGS) entry which is preliminary data.</text>
</comment>
<dbReference type="EMBL" id="ACFH01000066">
    <property type="protein sequence ID" value="EEH66125.1"/>
    <property type="molecule type" value="Genomic_DNA"/>
</dbReference>
<protein>
    <submittedName>
        <fullName evidence="1">Uncharacterized protein</fullName>
    </submittedName>
</protein>
<evidence type="ECO:0000313" key="2">
    <source>
        <dbReference type="Proteomes" id="UP000004778"/>
    </source>
</evidence>
<dbReference type="HOGENOM" id="CLU_3094701_0_0_11"/>
<name>C0W571_9ACTO</name>
<dbReference type="Proteomes" id="UP000004778">
    <property type="component" value="Unassembled WGS sequence"/>
</dbReference>
<evidence type="ECO:0000313" key="1">
    <source>
        <dbReference type="EMBL" id="EEH66125.1"/>
    </source>
</evidence>
<keyword evidence="2" id="KW-1185">Reference proteome</keyword>
<accession>C0W571</accession>
<organism evidence="1 2">
    <name type="scientific">Actinomyces urogenitalis DSM 15434</name>
    <dbReference type="NCBI Taxonomy" id="525246"/>
    <lineage>
        <taxon>Bacteria</taxon>
        <taxon>Bacillati</taxon>
        <taxon>Actinomycetota</taxon>
        <taxon>Actinomycetes</taxon>
        <taxon>Actinomycetales</taxon>
        <taxon>Actinomycetaceae</taxon>
        <taxon>Actinomyces</taxon>
    </lineage>
</organism>
<sequence length="51" mass="5275">MVQGAVRVRVEPGELVIDLGRAGGQSTVVLGGHALPSRAAARSLCFDRMGI</sequence>